<name>A0A3A4KPY8_9NOCA</name>
<reference evidence="1 2" key="1">
    <citation type="submission" date="2018-09" db="EMBL/GenBank/DDBJ databases">
        <title>YIM PH21274 draft genome.</title>
        <authorList>
            <person name="Miao C."/>
        </authorList>
    </citation>
    <scope>NUCLEOTIDE SEQUENCE [LARGE SCALE GENOMIC DNA]</scope>
    <source>
        <strain evidence="1 2">YIM PH 21724</strain>
    </source>
</reference>
<evidence type="ECO:0000313" key="2">
    <source>
        <dbReference type="Proteomes" id="UP000266677"/>
    </source>
</evidence>
<evidence type="ECO:0000313" key="1">
    <source>
        <dbReference type="EMBL" id="RJO77976.1"/>
    </source>
</evidence>
<dbReference type="RefSeq" id="WP_120038953.1">
    <property type="nucleotide sequence ID" value="NZ_QZFU01000014.1"/>
</dbReference>
<accession>A0A3A4KPY8</accession>
<dbReference type="Proteomes" id="UP000266677">
    <property type="component" value="Unassembled WGS sequence"/>
</dbReference>
<proteinExistence type="predicted"/>
<dbReference type="AlphaFoldDB" id="A0A3A4KPY8"/>
<dbReference type="OrthoDB" id="3829914at2"/>
<gene>
    <name evidence="1" type="ORF">D5S18_06820</name>
</gene>
<comment type="caution">
    <text evidence="1">The sequence shown here is derived from an EMBL/GenBank/DDBJ whole genome shotgun (WGS) entry which is preliminary data.</text>
</comment>
<dbReference type="EMBL" id="QZFU01000014">
    <property type="protein sequence ID" value="RJO77976.1"/>
    <property type="molecule type" value="Genomic_DNA"/>
</dbReference>
<organism evidence="1 2">
    <name type="scientific">Nocardia panacis</name>
    <dbReference type="NCBI Taxonomy" id="2340916"/>
    <lineage>
        <taxon>Bacteria</taxon>
        <taxon>Bacillati</taxon>
        <taxon>Actinomycetota</taxon>
        <taxon>Actinomycetes</taxon>
        <taxon>Mycobacteriales</taxon>
        <taxon>Nocardiaceae</taxon>
        <taxon>Nocardia</taxon>
    </lineage>
</organism>
<protein>
    <submittedName>
        <fullName evidence="1">Uncharacterized protein</fullName>
    </submittedName>
</protein>
<sequence length="214" mass="23361">MSYDHVLLPSGVVSTHAEADAYLMGQQGLPETAAVAALAARINEADAEAGAENSFLSVDSVGGAPTGAALHVPSPYDAIGHVRRLLFDLATPADYAIYDPQLSWLIDPLGHVPVTVQHGGAGEFPYLTKPLAEQWVSSLMPPNPYLVVEREPQDYIQTYQDKSGIFTLEYRDGSPDRHFGLTLRDSAMVSTLIWEWATGDRTRLNTLPWTRVDL</sequence>
<keyword evidence="2" id="KW-1185">Reference proteome</keyword>